<gene>
    <name evidence="1" type="ORF">Bccel_0131</name>
</gene>
<dbReference type="Pfam" id="PF12788">
    <property type="entry name" value="YmaF"/>
    <property type="match status" value="1"/>
</dbReference>
<comment type="caution">
    <text evidence="1">The sequence shown here is derived from an EMBL/GenBank/DDBJ whole genome shotgun (WGS) entry which is preliminary data.</text>
</comment>
<dbReference type="Proteomes" id="UP000036923">
    <property type="component" value="Unassembled WGS sequence"/>
</dbReference>
<evidence type="ECO:0000313" key="2">
    <source>
        <dbReference type="Proteomes" id="UP000036923"/>
    </source>
</evidence>
<keyword evidence="2" id="KW-1185">Reference proteome</keyword>
<accession>A0A0L6JGN8</accession>
<name>A0A0L6JGN8_9FIRM</name>
<evidence type="ECO:0000313" key="1">
    <source>
        <dbReference type="EMBL" id="KNY24874.1"/>
    </source>
</evidence>
<dbReference type="AlphaFoldDB" id="A0A0L6JGN8"/>
<protein>
    <recommendedName>
        <fullName evidence="3">YmaF</fullName>
    </recommendedName>
</protein>
<evidence type="ECO:0008006" key="3">
    <source>
        <dbReference type="Google" id="ProtNLM"/>
    </source>
</evidence>
<dbReference type="OrthoDB" id="1682334at2"/>
<sequence length="106" mass="12222">MNPHIHEYKIDSKTSKGHKHKVKGYTDSMLGINSFHIHFFYGVSSYSNHTHYFSGFTGFPIKTANGHVHKIEDILETNNLHEHLLSGYTYEDIAYINRPKLKGAFI</sequence>
<organism evidence="1 2">
    <name type="scientific">Pseudobacteroides cellulosolvens ATCC 35603 = DSM 2933</name>
    <dbReference type="NCBI Taxonomy" id="398512"/>
    <lineage>
        <taxon>Bacteria</taxon>
        <taxon>Bacillati</taxon>
        <taxon>Bacillota</taxon>
        <taxon>Clostridia</taxon>
        <taxon>Eubacteriales</taxon>
        <taxon>Oscillospiraceae</taxon>
        <taxon>Pseudobacteroides</taxon>
    </lineage>
</organism>
<dbReference type="eggNOG" id="ENOG50338JV">
    <property type="taxonomic scope" value="Bacteria"/>
</dbReference>
<reference evidence="2" key="1">
    <citation type="submission" date="2015-07" db="EMBL/GenBank/DDBJ databases">
        <title>Near-Complete Genome Sequence of the Cellulolytic Bacterium Bacteroides (Pseudobacteroides) cellulosolvens ATCC 35603.</title>
        <authorList>
            <person name="Dassa B."/>
            <person name="Utturkar S.M."/>
            <person name="Klingeman D.M."/>
            <person name="Hurt R.A."/>
            <person name="Keller M."/>
            <person name="Xu J."/>
            <person name="Reddy Y.H.K."/>
            <person name="Borovok I."/>
            <person name="Grinberg I.R."/>
            <person name="Lamed R."/>
            <person name="Zhivin O."/>
            <person name="Bayer E.A."/>
            <person name="Brown S.D."/>
        </authorList>
    </citation>
    <scope>NUCLEOTIDE SEQUENCE [LARGE SCALE GENOMIC DNA]</scope>
    <source>
        <strain evidence="2">DSM 2933</strain>
    </source>
</reference>
<dbReference type="RefSeq" id="WP_036939492.1">
    <property type="nucleotide sequence ID" value="NZ_JQKC01000009.1"/>
</dbReference>
<proteinExistence type="predicted"/>
<dbReference type="EMBL" id="LGTC01000001">
    <property type="protein sequence ID" value="KNY24874.1"/>
    <property type="molecule type" value="Genomic_DNA"/>
</dbReference>
<dbReference type="InterPro" id="IPR024307">
    <property type="entry name" value="YmaF"/>
</dbReference>